<feature type="transmembrane region" description="Helical" evidence="1">
    <location>
        <begin position="234"/>
        <end position="254"/>
    </location>
</feature>
<reference evidence="2" key="1">
    <citation type="journal article" date="2014" name="Int. J. Syst. Evol. Microbiol.">
        <title>Complete genome sequence of Corynebacterium casei LMG S-19264T (=DSM 44701T), isolated from a smear-ripened cheese.</title>
        <authorList>
            <consortium name="US DOE Joint Genome Institute (JGI-PGF)"/>
            <person name="Walter F."/>
            <person name="Albersmeier A."/>
            <person name="Kalinowski J."/>
            <person name="Ruckert C."/>
        </authorList>
    </citation>
    <scope>NUCLEOTIDE SEQUENCE</scope>
    <source>
        <strain evidence="2">JCM 3091</strain>
    </source>
</reference>
<keyword evidence="1" id="KW-1133">Transmembrane helix</keyword>
<feature type="transmembrane region" description="Helical" evidence="1">
    <location>
        <begin position="16"/>
        <end position="37"/>
    </location>
</feature>
<reference evidence="2" key="2">
    <citation type="submission" date="2020-09" db="EMBL/GenBank/DDBJ databases">
        <authorList>
            <person name="Sun Q."/>
            <person name="Ohkuma M."/>
        </authorList>
    </citation>
    <scope>NUCLEOTIDE SEQUENCE</scope>
    <source>
        <strain evidence="2">JCM 3091</strain>
    </source>
</reference>
<feature type="transmembrane region" description="Helical" evidence="1">
    <location>
        <begin position="175"/>
        <end position="198"/>
    </location>
</feature>
<keyword evidence="1" id="KW-0472">Membrane</keyword>
<name>A0A8J3BKK6_9ACTN</name>
<feature type="transmembrane region" description="Helical" evidence="1">
    <location>
        <begin position="147"/>
        <end position="169"/>
    </location>
</feature>
<evidence type="ECO:0000313" key="3">
    <source>
        <dbReference type="Proteomes" id="UP000662200"/>
    </source>
</evidence>
<evidence type="ECO:0000313" key="2">
    <source>
        <dbReference type="EMBL" id="GGK17533.1"/>
    </source>
</evidence>
<evidence type="ECO:0008006" key="4">
    <source>
        <dbReference type="Google" id="ProtNLM"/>
    </source>
</evidence>
<proteinExistence type="predicted"/>
<dbReference type="Proteomes" id="UP000662200">
    <property type="component" value="Unassembled WGS sequence"/>
</dbReference>
<dbReference type="AlphaFoldDB" id="A0A8J3BKK6"/>
<protein>
    <recommendedName>
        <fullName evidence="4">ABC transporter permease</fullName>
    </recommendedName>
</protein>
<keyword evidence="3" id="KW-1185">Reference proteome</keyword>
<accession>A0A8J3BKK6</accession>
<dbReference type="RefSeq" id="WP_189112764.1">
    <property type="nucleotide sequence ID" value="NZ_BMQC01000002.1"/>
</dbReference>
<gene>
    <name evidence="2" type="ORF">GCM10010124_07600</name>
</gene>
<feature type="transmembrane region" description="Helical" evidence="1">
    <location>
        <begin position="57"/>
        <end position="77"/>
    </location>
</feature>
<sequence length="260" mass="26561">MRLLRAELLKLGTTRTGWLLTAVTLVVWAGALLVNTLLFNGEVQADPTALLLAQTNFYTTGQLAGMTVALVLGTVVITAEFQYRTALPTFLVSPGRTAVILAKGAAAALGGLALWALTTALNLALGPLVLADGMAAAALHRPEVWTAVALNGATFAVWPVLGVGLGALVRHQAGAAAAALGINFAGTLALVAGLAGLTELVGHRALEWATLIPSLASFLLVFGVPDPGLPPRWVAGVVLVGYAVAALALGTALVRRRDLG</sequence>
<organism evidence="2 3">
    <name type="scientific">Pilimelia terevasa</name>
    <dbReference type="NCBI Taxonomy" id="53372"/>
    <lineage>
        <taxon>Bacteria</taxon>
        <taxon>Bacillati</taxon>
        <taxon>Actinomycetota</taxon>
        <taxon>Actinomycetes</taxon>
        <taxon>Micromonosporales</taxon>
        <taxon>Micromonosporaceae</taxon>
        <taxon>Pilimelia</taxon>
    </lineage>
</organism>
<keyword evidence="1" id="KW-0812">Transmembrane</keyword>
<dbReference type="EMBL" id="BMQC01000002">
    <property type="protein sequence ID" value="GGK17533.1"/>
    <property type="molecule type" value="Genomic_DNA"/>
</dbReference>
<evidence type="ECO:0000256" key="1">
    <source>
        <dbReference type="SAM" id="Phobius"/>
    </source>
</evidence>
<comment type="caution">
    <text evidence="2">The sequence shown here is derived from an EMBL/GenBank/DDBJ whole genome shotgun (WGS) entry which is preliminary data.</text>
</comment>